<dbReference type="PANTHER" id="PTHR30151">
    <property type="entry name" value="ALKANE SULFONATE ABC TRANSPORTER-RELATED, MEMBRANE SUBUNIT"/>
    <property type="match status" value="1"/>
</dbReference>
<dbReference type="RefSeq" id="WP_089787005.1">
    <property type="nucleotide sequence ID" value="NZ_FOKW01000003.1"/>
</dbReference>
<dbReference type="Proteomes" id="UP000199161">
    <property type="component" value="Unassembled WGS sequence"/>
</dbReference>
<name>A0A1I1FI15_NATHA</name>
<gene>
    <name evidence="9" type="ORF">SAMN05444422_103363</name>
</gene>
<feature type="transmembrane region" description="Helical" evidence="7">
    <location>
        <begin position="182"/>
        <end position="203"/>
    </location>
</feature>
<dbReference type="PANTHER" id="PTHR30151:SF0">
    <property type="entry name" value="ABC TRANSPORTER PERMEASE PROTEIN MJ0413-RELATED"/>
    <property type="match status" value="1"/>
</dbReference>
<dbReference type="SUPFAM" id="SSF161098">
    <property type="entry name" value="MetI-like"/>
    <property type="match status" value="1"/>
</dbReference>
<dbReference type="InterPro" id="IPR035906">
    <property type="entry name" value="MetI-like_sf"/>
</dbReference>
<evidence type="ECO:0000313" key="10">
    <source>
        <dbReference type="Proteomes" id="UP000199161"/>
    </source>
</evidence>
<evidence type="ECO:0000256" key="5">
    <source>
        <dbReference type="ARBA" id="ARBA00022989"/>
    </source>
</evidence>
<dbReference type="CDD" id="cd06261">
    <property type="entry name" value="TM_PBP2"/>
    <property type="match status" value="1"/>
</dbReference>
<evidence type="ECO:0000256" key="1">
    <source>
        <dbReference type="ARBA" id="ARBA00004651"/>
    </source>
</evidence>
<feature type="transmembrane region" description="Helical" evidence="7">
    <location>
        <begin position="12"/>
        <end position="30"/>
    </location>
</feature>
<dbReference type="OrthoDB" id="50379at2157"/>
<feature type="transmembrane region" description="Helical" evidence="7">
    <location>
        <begin position="215"/>
        <end position="236"/>
    </location>
</feature>
<dbReference type="GO" id="GO:0005886">
    <property type="term" value="C:plasma membrane"/>
    <property type="evidence" value="ECO:0007669"/>
    <property type="project" value="UniProtKB-SubCell"/>
</dbReference>
<dbReference type="GO" id="GO:0055085">
    <property type="term" value="P:transmembrane transport"/>
    <property type="evidence" value="ECO:0007669"/>
    <property type="project" value="InterPro"/>
</dbReference>
<reference evidence="10" key="1">
    <citation type="submission" date="2016-10" db="EMBL/GenBank/DDBJ databases">
        <authorList>
            <person name="Varghese N."/>
            <person name="Submissions S."/>
        </authorList>
    </citation>
    <scope>NUCLEOTIDE SEQUENCE [LARGE SCALE GENOMIC DNA]</scope>
    <source>
        <strain evidence="10">DSM 13078</strain>
    </source>
</reference>
<keyword evidence="2 7" id="KW-0813">Transport</keyword>
<dbReference type="PROSITE" id="PS50928">
    <property type="entry name" value="ABC_TM1"/>
    <property type="match status" value="1"/>
</dbReference>
<evidence type="ECO:0000256" key="7">
    <source>
        <dbReference type="RuleBase" id="RU363032"/>
    </source>
</evidence>
<dbReference type="Gene3D" id="1.10.3720.10">
    <property type="entry name" value="MetI-like"/>
    <property type="match status" value="1"/>
</dbReference>
<evidence type="ECO:0000313" key="9">
    <source>
        <dbReference type="EMBL" id="SFB98622.1"/>
    </source>
</evidence>
<evidence type="ECO:0000256" key="6">
    <source>
        <dbReference type="ARBA" id="ARBA00023136"/>
    </source>
</evidence>
<evidence type="ECO:0000259" key="8">
    <source>
        <dbReference type="PROSITE" id="PS50928"/>
    </source>
</evidence>
<dbReference type="AlphaFoldDB" id="A0A1I1FI15"/>
<sequence>MTGDRIGPATSLLGLGTVWWLVGATVAPGLPTPPVVAGAAATVATDPSFLASAATSAVRVYVPFLLAVALAVPVGLLAGWHDPFADLTLPALELLRPIPPIAWIPAVILLIPGTEPGIMFITFLGAFFPILLNALEGGRSVDREYAKAARSLGTDSASTFRHVAVPGALPSITTGLSVGMGLAWLNLVAAEMLAGGSGLGYLTWSAYTGGSYPHIVVGMLSIAALGAASTAAVGRLDRWLVPWANRSA</sequence>
<organism evidence="9 10">
    <name type="scientific">Natronobacterium haloterrestre</name>
    <name type="common">Halobiforma haloterrestris</name>
    <dbReference type="NCBI Taxonomy" id="148448"/>
    <lineage>
        <taxon>Archaea</taxon>
        <taxon>Methanobacteriati</taxon>
        <taxon>Methanobacteriota</taxon>
        <taxon>Stenosarchaea group</taxon>
        <taxon>Halobacteria</taxon>
        <taxon>Halobacteriales</taxon>
        <taxon>Natrialbaceae</taxon>
        <taxon>Natronobacterium</taxon>
    </lineage>
</organism>
<protein>
    <submittedName>
        <fullName evidence="9">NitT/TauT family transport system permease protein</fullName>
    </submittedName>
</protein>
<keyword evidence="10" id="KW-1185">Reference proteome</keyword>
<dbReference type="EMBL" id="FOKW01000003">
    <property type="protein sequence ID" value="SFB98622.1"/>
    <property type="molecule type" value="Genomic_DNA"/>
</dbReference>
<accession>A0A1I1FI15</accession>
<feature type="transmembrane region" description="Helical" evidence="7">
    <location>
        <begin position="117"/>
        <end position="135"/>
    </location>
</feature>
<dbReference type="InterPro" id="IPR000515">
    <property type="entry name" value="MetI-like"/>
</dbReference>
<evidence type="ECO:0000256" key="2">
    <source>
        <dbReference type="ARBA" id="ARBA00022448"/>
    </source>
</evidence>
<evidence type="ECO:0000256" key="4">
    <source>
        <dbReference type="ARBA" id="ARBA00022692"/>
    </source>
</evidence>
<feature type="domain" description="ABC transmembrane type-1" evidence="8">
    <location>
        <begin position="53"/>
        <end position="233"/>
    </location>
</feature>
<comment type="subcellular location">
    <subcellularLocation>
        <location evidence="1 7">Cell membrane</location>
        <topology evidence="1 7">Multi-pass membrane protein</topology>
    </subcellularLocation>
</comment>
<feature type="transmembrane region" description="Helical" evidence="7">
    <location>
        <begin position="60"/>
        <end position="80"/>
    </location>
</feature>
<keyword evidence="4 7" id="KW-0812">Transmembrane</keyword>
<evidence type="ECO:0000256" key="3">
    <source>
        <dbReference type="ARBA" id="ARBA00022475"/>
    </source>
</evidence>
<dbReference type="Pfam" id="PF00528">
    <property type="entry name" value="BPD_transp_1"/>
    <property type="match status" value="1"/>
</dbReference>
<keyword evidence="5 7" id="KW-1133">Transmembrane helix</keyword>
<keyword evidence="6 7" id="KW-0472">Membrane</keyword>
<proteinExistence type="inferred from homology"/>
<keyword evidence="3" id="KW-1003">Cell membrane</keyword>
<comment type="similarity">
    <text evidence="7">Belongs to the binding-protein-dependent transport system permease family.</text>
</comment>